<feature type="region of interest" description="Disordered" evidence="1">
    <location>
        <begin position="470"/>
        <end position="492"/>
    </location>
</feature>
<accession>A0A8H7S004</accession>
<keyword evidence="3" id="KW-1185">Reference proteome</keyword>
<evidence type="ECO:0000313" key="2">
    <source>
        <dbReference type="EMBL" id="KAG2220397.1"/>
    </source>
</evidence>
<evidence type="ECO:0000313" key="3">
    <source>
        <dbReference type="Proteomes" id="UP000646827"/>
    </source>
</evidence>
<feature type="compositionally biased region" description="Basic and acidic residues" evidence="1">
    <location>
        <begin position="476"/>
        <end position="492"/>
    </location>
</feature>
<proteinExistence type="predicted"/>
<feature type="region of interest" description="Disordered" evidence="1">
    <location>
        <begin position="184"/>
        <end position="263"/>
    </location>
</feature>
<name>A0A8H7S004_9FUNG</name>
<dbReference type="Proteomes" id="UP000646827">
    <property type="component" value="Unassembled WGS sequence"/>
</dbReference>
<feature type="region of interest" description="Disordered" evidence="1">
    <location>
        <begin position="1"/>
        <end position="74"/>
    </location>
</feature>
<feature type="compositionally biased region" description="Basic and acidic residues" evidence="1">
    <location>
        <begin position="206"/>
        <end position="215"/>
    </location>
</feature>
<organism evidence="2 3">
    <name type="scientific">Circinella minor</name>
    <dbReference type="NCBI Taxonomy" id="1195481"/>
    <lineage>
        <taxon>Eukaryota</taxon>
        <taxon>Fungi</taxon>
        <taxon>Fungi incertae sedis</taxon>
        <taxon>Mucoromycota</taxon>
        <taxon>Mucoromycotina</taxon>
        <taxon>Mucoromycetes</taxon>
        <taxon>Mucorales</taxon>
        <taxon>Lichtheimiaceae</taxon>
        <taxon>Circinella</taxon>
    </lineage>
</organism>
<protein>
    <submittedName>
        <fullName evidence="2">Uncharacterized protein</fullName>
    </submittedName>
</protein>
<feature type="compositionally biased region" description="Low complexity" evidence="1">
    <location>
        <begin position="95"/>
        <end position="106"/>
    </location>
</feature>
<dbReference type="AlphaFoldDB" id="A0A8H7S004"/>
<dbReference type="EMBL" id="JAEPRB010000142">
    <property type="protein sequence ID" value="KAG2220397.1"/>
    <property type="molecule type" value="Genomic_DNA"/>
</dbReference>
<sequence length="572" mass="65239">MRIKFFQSSSSTSSNKGGGGSTALDDASFISSSSGTSQSSWHQQQQRASTEPRRGKSPYYQQESSQQQQQQNRPKTLNTVMQLFDHDSQQSIKRNNNNNNNNDNNNVSSIDNPYRIKANGAVVINRTTHMTDHDDLLLHGTNSTGLSSHISTTSSFETNSVMTTTNPSISQPITTAPFFESEDTVLQHTTSTSSSSGGSSSSRSNSKNDHTHNKENNSTLLSSTPKSIHPSTKQQQQSTKMRMESNSSRSTFPIHDTTRFSMDGDSICSMESWTSSMIMEPLEEEDNNNNNNNNTHYLPNEQSHHQHHHHHHHHVTALSPPPRNTTKKWERGRIYSSDIDDICETLTTMNENSIQQEHSLLSPPLSIPPTSSSSSALQQHHEQDASFNNWHTMFELVNQENIRLRHQLQREQKEHDENYKHQTEILVNTRRENKYLKSTLSRIEMLSHTDAAYNKEKKRRQSTGEITLLFPPLGGEEEKGGGEKTTRHEKGKEPMMTLSNRRFHGSSVTLTYERKIKILLDEIEGMQAEEEMMYTRRSKLATKNNMLERHLLAREESVKQLEHDLRIMRLQM</sequence>
<comment type="caution">
    <text evidence="2">The sequence shown here is derived from an EMBL/GenBank/DDBJ whole genome shotgun (WGS) entry which is preliminary data.</text>
</comment>
<feature type="region of interest" description="Disordered" evidence="1">
    <location>
        <begin position="90"/>
        <end position="113"/>
    </location>
</feature>
<evidence type="ECO:0000256" key="1">
    <source>
        <dbReference type="SAM" id="MobiDB-lite"/>
    </source>
</evidence>
<feature type="compositionally biased region" description="Low complexity" evidence="1">
    <location>
        <begin position="61"/>
        <end position="71"/>
    </location>
</feature>
<feature type="region of interest" description="Disordered" evidence="1">
    <location>
        <begin position="283"/>
        <end position="330"/>
    </location>
</feature>
<reference evidence="2 3" key="1">
    <citation type="submission" date="2020-12" db="EMBL/GenBank/DDBJ databases">
        <title>Metabolic potential, ecology and presence of endohyphal bacteria is reflected in genomic diversity of Mucoromycotina.</title>
        <authorList>
            <person name="Muszewska A."/>
            <person name="Okrasinska A."/>
            <person name="Steczkiewicz K."/>
            <person name="Drgas O."/>
            <person name="Orlowska M."/>
            <person name="Perlinska-Lenart U."/>
            <person name="Aleksandrzak-Piekarczyk T."/>
            <person name="Szatraj K."/>
            <person name="Zielenkiewicz U."/>
            <person name="Pilsyk S."/>
            <person name="Malc E."/>
            <person name="Mieczkowski P."/>
            <person name="Kruszewska J.S."/>
            <person name="Biernat P."/>
            <person name="Pawlowska J."/>
        </authorList>
    </citation>
    <scope>NUCLEOTIDE SEQUENCE [LARGE SCALE GENOMIC DNA]</scope>
    <source>
        <strain evidence="2 3">CBS 142.35</strain>
    </source>
</reference>
<feature type="compositionally biased region" description="Basic residues" evidence="1">
    <location>
        <begin position="305"/>
        <end position="315"/>
    </location>
</feature>
<feature type="compositionally biased region" description="Low complexity" evidence="1">
    <location>
        <begin position="359"/>
        <end position="377"/>
    </location>
</feature>
<feature type="compositionally biased region" description="Low complexity" evidence="1">
    <location>
        <begin position="189"/>
        <end position="205"/>
    </location>
</feature>
<feature type="region of interest" description="Disordered" evidence="1">
    <location>
        <begin position="355"/>
        <end position="382"/>
    </location>
</feature>
<gene>
    <name evidence="2" type="ORF">INT45_006568</name>
</gene>
<feature type="compositionally biased region" description="Polar residues" evidence="1">
    <location>
        <begin position="216"/>
        <end position="251"/>
    </location>
</feature>
<feature type="compositionally biased region" description="Low complexity" evidence="1">
    <location>
        <begin position="28"/>
        <end position="49"/>
    </location>
</feature>
<dbReference type="OrthoDB" id="2261744at2759"/>